<dbReference type="AlphaFoldDB" id="A0A1M7YY57"/>
<proteinExistence type="predicted"/>
<name>A0A1M7YY57_9VIBR</name>
<dbReference type="RefSeq" id="WP_073584461.1">
    <property type="nucleotide sequence ID" value="NZ_AP024897.1"/>
</dbReference>
<evidence type="ECO:0000313" key="2">
    <source>
        <dbReference type="EMBL" id="SHO57483.1"/>
    </source>
</evidence>
<keyword evidence="3" id="KW-1185">Reference proteome</keyword>
<keyword evidence="1" id="KW-0732">Signal</keyword>
<accession>A0A1M7YY57</accession>
<feature type="signal peptide" evidence="1">
    <location>
        <begin position="1"/>
        <end position="17"/>
    </location>
</feature>
<protein>
    <submittedName>
        <fullName evidence="2">Uncharacterized protein</fullName>
    </submittedName>
</protein>
<dbReference type="EMBL" id="FRFG01000041">
    <property type="protein sequence ID" value="SHO57483.1"/>
    <property type="molecule type" value="Genomic_DNA"/>
</dbReference>
<dbReference type="STRING" id="1117707.VQ7734_03253"/>
<reference evidence="3" key="1">
    <citation type="submission" date="2016-12" db="EMBL/GenBank/DDBJ databases">
        <authorList>
            <person name="Rodrigo-Torres L."/>
            <person name="Arahal R.D."/>
            <person name="Lucena T."/>
        </authorList>
    </citation>
    <scope>NUCLEOTIDE SEQUENCE [LARGE SCALE GENOMIC DNA]</scope>
</reference>
<gene>
    <name evidence="2" type="ORF">VQ7734_03253</name>
</gene>
<feature type="chain" id="PRO_5012161476" evidence="1">
    <location>
        <begin position="18"/>
        <end position="164"/>
    </location>
</feature>
<evidence type="ECO:0000313" key="3">
    <source>
        <dbReference type="Proteomes" id="UP000184600"/>
    </source>
</evidence>
<organism evidence="2 3">
    <name type="scientific">Vibrio quintilis</name>
    <dbReference type="NCBI Taxonomy" id="1117707"/>
    <lineage>
        <taxon>Bacteria</taxon>
        <taxon>Pseudomonadati</taxon>
        <taxon>Pseudomonadota</taxon>
        <taxon>Gammaproteobacteria</taxon>
        <taxon>Vibrionales</taxon>
        <taxon>Vibrionaceae</taxon>
        <taxon>Vibrio</taxon>
    </lineage>
</organism>
<evidence type="ECO:0000256" key="1">
    <source>
        <dbReference type="SAM" id="SignalP"/>
    </source>
</evidence>
<sequence>MKKLLLPLLIMPSLAFAHDHSTSVFFNTVNSRCSASFTGQSTLELNISNLSDNTANVLVQFYNKQGEEVIPGSNQRSDFYPGTQVSISANQTVSFDGSFYRASSDSIGKNYRCDVWPAVVKITNLNKNSQVIASGSQNTYTPTSPATNTKYSRYFFNINQGLPF</sequence>
<dbReference type="Proteomes" id="UP000184600">
    <property type="component" value="Unassembled WGS sequence"/>
</dbReference>